<evidence type="ECO:0000256" key="2">
    <source>
        <dbReference type="ARBA" id="ARBA00022737"/>
    </source>
</evidence>
<evidence type="ECO:0000259" key="3">
    <source>
        <dbReference type="Pfam" id="PF20160"/>
    </source>
</evidence>
<gene>
    <name evidence="4" type="ORF">CK203_035632</name>
</gene>
<reference evidence="4 5" key="1">
    <citation type="journal article" date="2018" name="PLoS Genet.">
        <title>Population sequencing reveals clonal diversity and ancestral inbreeding in the grapevine cultivar Chardonnay.</title>
        <authorList>
            <person name="Roach M.J."/>
            <person name="Johnson D.L."/>
            <person name="Bohlmann J."/>
            <person name="van Vuuren H.J."/>
            <person name="Jones S.J."/>
            <person name="Pretorius I.S."/>
            <person name="Schmidt S.A."/>
            <person name="Borneman A.R."/>
        </authorList>
    </citation>
    <scope>NUCLEOTIDE SEQUENCE [LARGE SCALE GENOMIC DNA]</scope>
    <source>
        <strain evidence="5">cv. Chardonnay</strain>
        <tissue evidence="4">Leaf</tissue>
    </source>
</reference>
<dbReference type="PANTHER" id="PTHR48051:SF1">
    <property type="entry name" value="RAS SUPPRESSOR PROTEIN 1"/>
    <property type="match status" value="1"/>
</dbReference>
<dbReference type="InterPro" id="IPR050216">
    <property type="entry name" value="LRR_domain-containing"/>
</dbReference>
<protein>
    <recommendedName>
        <fullName evidence="3">C-JID domain-containing protein</fullName>
    </recommendedName>
</protein>
<sequence length="177" mass="19933">MINCENFVALPSSIGSLTCLTSLRVHNCTRLHNLPDNLRSLRCCLKELDLGGCNLMEGEIPSDLWCLSSLVSLDVKIVELPSSLTEMDAHGCPCLETETFSSPLWSSLLKYFKSPIQAGTFVIPRSSGIPEWVSYQRMGCEVRIELPMNWYEDTNFLGFVLFFHHVPLDDDDHHVSP</sequence>
<dbReference type="InterPro" id="IPR032675">
    <property type="entry name" value="LRR_dom_sf"/>
</dbReference>
<dbReference type="Proteomes" id="UP000288805">
    <property type="component" value="Unassembled WGS sequence"/>
</dbReference>
<evidence type="ECO:0000256" key="1">
    <source>
        <dbReference type="ARBA" id="ARBA00022614"/>
    </source>
</evidence>
<dbReference type="SUPFAM" id="SSF52047">
    <property type="entry name" value="RNI-like"/>
    <property type="match status" value="1"/>
</dbReference>
<dbReference type="Pfam" id="PF20160">
    <property type="entry name" value="C-JID"/>
    <property type="match status" value="1"/>
</dbReference>
<dbReference type="InterPro" id="IPR045344">
    <property type="entry name" value="C-JID"/>
</dbReference>
<dbReference type="AlphaFoldDB" id="A0A438ICR1"/>
<keyword evidence="1" id="KW-0433">Leucine-rich repeat</keyword>
<comment type="caution">
    <text evidence="4">The sequence shown here is derived from an EMBL/GenBank/DDBJ whole genome shotgun (WGS) entry which is preliminary data.</text>
</comment>
<dbReference type="PANTHER" id="PTHR48051">
    <property type="match status" value="1"/>
</dbReference>
<dbReference type="Gene3D" id="3.80.10.10">
    <property type="entry name" value="Ribonuclease Inhibitor"/>
    <property type="match status" value="1"/>
</dbReference>
<evidence type="ECO:0000313" key="5">
    <source>
        <dbReference type="Proteomes" id="UP000288805"/>
    </source>
</evidence>
<feature type="domain" description="C-JID" evidence="3">
    <location>
        <begin position="127"/>
        <end position="161"/>
    </location>
</feature>
<evidence type="ECO:0000313" key="4">
    <source>
        <dbReference type="EMBL" id="RVW94489.1"/>
    </source>
</evidence>
<organism evidence="4 5">
    <name type="scientific">Vitis vinifera</name>
    <name type="common">Grape</name>
    <dbReference type="NCBI Taxonomy" id="29760"/>
    <lineage>
        <taxon>Eukaryota</taxon>
        <taxon>Viridiplantae</taxon>
        <taxon>Streptophyta</taxon>
        <taxon>Embryophyta</taxon>
        <taxon>Tracheophyta</taxon>
        <taxon>Spermatophyta</taxon>
        <taxon>Magnoliopsida</taxon>
        <taxon>eudicotyledons</taxon>
        <taxon>Gunneridae</taxon>
        <taxon>Pentapetalae</taxon>
        <taxon>rosids</taxon>
        <taxon>Vitales</taxon>
        <taxon>Vitaceae</taxon>
        <taxon>Viteae</taxon>
        <taxon>Vitis</taxon>
    </lineage>
</organism>
<keyword evidence="2" id="KW-0677">Repeat</keyword>
<name>A0A438ICR1_VITVI</name>
<proteinExistence type="predicted"/>
<dbReference type="EMBL" id="QGNW01000121">
    <property type="protein sequence ID" value="RVW94489.1"/>
    <property type="molecule type" value="Genomic_DNA"/>
</dbReference>
<accession>A0A438ICR1</accession>